<gene>
    <name evidence="2" type="ORF">VF724_09570</name>
</gene>
<organism evidence="2 3">
    <name type="scientific">Ferviditalea candida</name>
    <dbReference type="NCBI Taxonomy" id="3108399"/>
    <lineage>
        <taxon>Bacteria</taxon>
        <taxon>Bacillati</taxon>
        <taxon>Bacillota</taxon>
        <taxon>Bacilli</taxon>
        <taxon>Bacillales</taxon>
        <taxon>Paenibacillaceae</taxon>
        <taxon>Ferviditalea</taxon>
    </lineage>
</organism>
<name>A0ABU5ZJ54_9BACL</name>
<evidence type="ECO:0000313" key="3">
    <source>
        <dbReference type="Proteomes" id="UP001310386"/>
    </source>
</evidence>
<dbReference type="Proteomes" id="UP001310386">
    <property type="component" value="Unassembled WGS sequence"/>
</dbReference>
<comment type="caution">
    <text evidence="2">The sequence shown here is derived from an EMBL/GenBank/DDBJ whole genome shotgun (WGS) entry which is preliminary data.</text>
</comment>
<reference evidence="2" key="1">
    <citation type="submission" date="2023-12" db="EMBL/GenBank/DDBJ databases">
        <title>Fervidustalea candida gen. nov., sp. nov., a novel member of the family Paenibacillaceae isolated from a geothermal area.</title>
        <authorList>
            <person name="Li W.-J."/>
            <person name="Jiao J.-Y."/>
            <person name="Chen Y."/>
        </authorList>
    </citation>
    <scope>NUCLEOTIDE SEQUENCE</scope>
    <source>
        <strain evidence="2">SYSU GA230002</strain>
    </source>
</reference>
<dbReference type="RefSeq" id="WP_371754034.1">
    <property type="nucleotide sequence ID" value="NZ_JAYJLD010000011.1"/>
</dbReference>
<protein>
    <submittedName>
        <fullName evidence="2">Uncharacterized protein</fullName>
    </submittedName>
</protein>
<evidence type="ECO:0000313" key="2">
    <source>
        <dbReference type="EMBL" id="MEB3101912.1"/>
    </source>
</evidence>
<keyword evidence="1" id="KW-1133">Transmembrane helix</keyword>
<sequence length="41" mass="4758">MVRKFRGIGCNITGYDKRWPKWAVIGLSYFPMLSVLLTLLL</sequence>
<keyword evidence="1" id="KW-0472">Membrane</keyword>
<dbReference type="EMBL" id="JAYJLD010000011">
    <property type="protein sequence ID" value="MEB3101912.1"/>
    <property type="molecule type" value="Genomic_DNA"/>
</dbReference>
<accession>A0ABU5ZJ54</accession>
<keyword evidence="3" id="KW-1185">Reference proteome</keyword>
<feature type="transmembrane region" description="Helical" evidence="1">
    <location>
        <begin position="21"/>
        <end position="40"/>
    </location>
</feature>
<evidence type="ECO:0000256" key="1">
    <source>
        <dbReference type="SAM" id="Phobius"/>
    </source>
</evidence>
<proteinExistence type="predicted"/>
<keyword evidence="1" id="KW-0812">Transmembrane</keyword>